<reference evidence="6 7" key="1">
    <citation type="submission" date="2019-06" db="EMBL/GenBank/DDBJ databases">
        <title>Whole genome shotgun sequence of Zoogloea ramigera NBRC 15342.</title>
        <authorList>
            <person name="Hosoyama A."/>
            <person name="Uohara A."/>
            <person name="Ohji S."/>
            <person name="Ichikawa N."/>
        </authorList>
    </citation>
    <scope>NUCLEOTIDE SEQUENCE [LARGE SCALE GENOMIC DNA]</scope>
    <source>
        <strain evidence="6 7">NBRC 15342</strain>
    </source>
</reference>
<comment type="similarity">
    <text evidence="2">Belongs to the methyl-accepting chemotaxis (MCP) protein family.</text>
</comment>
<dbReference type="GO" id="GO:0016020">
    <property type="term" value="C:membrane"/>
    <property type="evidence" value="ECO:0007669"/>
    <property type="project" value="InterPro"/>
</dbReference>
<evidence type="ECO:0000313" key="6">
    <source>
        <dbReference type="EMBL" id="GEC97506.1"/>
    </source>
</evidence>
<dbReference type="InterPro" id="IPR004089">
    <property type="entry name" value="MCPsignal_dom"/>
</dbReference>
<organism evidence="6 7">
    <name type="scientific">Zoogloea ramigera</name>
    <dbReference type="NCBI Taxonomy" id="350"/>
    <lineage>
        <taxon>Bacteria</taxon>
        <taxon>Pseudomonadati</taxon>
        <taxon>Pseudomonadota</taxon>
        <taxon>Betaproteobacteria</taxon>
        <taxon>Rhodocyclales</taxon>
        <taxon>Zoogloeaceae</taxon>
        <taxon>Zoogloea</taxon>
    </lineage>
</organism>
<evidence type="ECO:0000313" key="7">
    <source>
        <dbReference type="Proteomes" id="UP000318422"/>
    </source>
</evidence>
<dbReference type="SMART" id="SM00283">
    <property type="entry name" value="MA"/>
    <property type="match status" value="1"/>
</dbReference>
<keyword evidence="4" id="KW-0812">Transmembrane</keyword>
<gene>
    <name evidence="6" type="ORF">ZRA01_35790</name>
</gene>
<feature type="transmembrane region" description="Helical" evidence="4">
    <location>
        <begin position="42"/>
        <end position="64"/>
    </location>
</feature>
<name>A0A4Y4CYW0_ZOORA</name>
<evidence type="ECO:0000256" key="2">
    <source>
        <dbReference type="ARBA" id="ARBA00029447"/>
    </source>
</evidence>
<evidence type="ECO:0000256" key="4">
    <source>
        <dbReference type="SAM" id="Phobius"/>
    </source>
</evidence>
<dbReference type="Gene3D" id="1.10.287.950">
    <property type="entry name" value="Methyl-accepting chemotaxis protein"/>
    <property type="match status" value="1"/>
</dbReference>
<protein>
    <recommendedName>
        <fullName evidence="5">Methyl-accepting transducer domain-containing protein</fullName>
    </recommendedName>
</protein>
<evidence type="ECO:0000256" key="1">
    <source>
        <dbReference type="ARBA" id="ARBA00023224"/>
    </source>
</evidence>
<dbReference type="PRINTS" id="PR00260">
    <property type="entry name" value="CHEMTRNSDUCR"/>
</dbReference>
<dbReference type="InterPro" id="IPR004090">
    <property type="entry name" value="Chemotax_Me-accpt_rcpt"/>
</dbReference>
<feature type="transmembrane region" description="Helical" evidence="4">
    <location>
        <begin position="12"/>
        <end position="30"/>
    </location>
</feature>
<dbReference type="GO" id="GO:0007165">
    <property type="term" value="P:signal transduction"/>
    <property type="evidence" value="ECO:0007669"/>
    <property type="project" value="UniProtKB-KW"/>
</dbReference>
<accession>A0A4Y4CYW0</accession>
<dbReference type="PANTHER" id="PTHR32089:SF112">
    <property type="entry name" value="LYSOZYME-LIKE PROTEIN-RELATED"/>
    <property type="match status" value="1"/>
</dbReference>
<feature type="domain" description="Methyl-accepting transducer" evidence="5">
    <location>
        <begin position="118"/>
        <end position="275"/>
    </location>
</feature>
<dbReference type="Proteomes" id="UP000318422">
    <property type="component" value="Unassembled WGS sequence"/>
</dbReference>
<dbReference type="SUPFAM" id="SSF58104">
    <property type="entry name" value="Methyl-accepting chemotaxis protein (MCP) signaling domain"/>
    <property type="match status" value="1"/>
</dbReference>
<dbReference type="EMBL" id="BJNV01000094">
    <property type="protein sequence ID" value="GEC97506.1"/>
    <property type="molecule type" value="Genomic_DNA"/>
</dbReference>
<comment type="caution">
    <text evidence="6">The sequence shown here is derived from an EMBL/GenBank/DDBJ whole genome shotgun (WGS) entry which is preliminary data.</text>
</comment>
<dbReference type="AlphaFoldDB" id="A0A4Y4CYW0"/>
<dbReference type="OrthoDB" id="9816265at2"/>
<keyword evidence="4" id="KW-1133">Transmembrane helix</keyword>
<keyword evidence="7" id="KW-1185">Reference proteome</keyword>
<dbReference type="PROSITE" id="PS50111">
    <property type="entry name" value="CHEMOTAXIS_TRANSDUC_2"/>
    <property type="match status" value="1"/>
</dbReference>
<keyword evidence="4" id="KW-0472">Membrane</keyword>
<dbReference type="PANTHER" id="PTHR32089">
    <property type="entry name" value="METHYL-ACCEPTING CHEMOTAXIS PROTEIN MCPB"/>
    <property type="match status" value="1"/>
</dbReference>
<dbReference type="GO" id="GO:0006935">
    <property type="term" value="P:chemotaxis"/>
    <property type="evidence" value="ECO:0007669"/>
    <property type="project" value="InterPro"/>
</dbReference>
<sequence length="437" mass="47720">MTAIRDKSRRRRLLLACVTALGAFVVVYFANATYHELLLDKVGLSQALVDALGAAAAVLVSFLAQQMLSVARYRDPSYGAENALQHARDEAARRLDVATEVSHSLAQVPHLNNILVGQLSAVTTQTESAAFSMVERLQAVDSVVQGLDRCVQTFSQESGEIVDAASARAVRNQQTLVALQGYIHRRLENLGEDRQHVMSALNEAKSLGQFVKLVHDISSQTNLLALNAAIEAARAGEAGRGFAVVADEVRKLAGQTDQAVLKISEGIGRVVSTIEAQFREQLDQSSSDAEDQALRTVADEFDEVSQSYTRLIEHESQSYTRLIEHESRILAAFRESSATLAEMFMETMASVQFQDVTRQQVGHVIEALQRLDEHVLKLADCLADKAAVADVPAMTEQIDRLFESYVMQSQRDEHIRYSGDRAPAAPGAGAGPAVELF</sequence>
<proteinExistence type="inferred from homology"/>
<evidence type="ECO:0000259" key="5">
    <source>
        <dbReference type="PROSITE" id="PS50111"/>
    </source>
</evidence>
<dbReference type="RefSeq" id="WP_141354812.1">
    <property type="nucleotide sequence ID" value="NZ_BJNV01000094.1"/>
</dbReference>
<keyword evidence="1 3" id="KW-0807">Transducer</keyword>
<dbReference type="Pfam" id="PF00015">
    <property type="entry name" value="MCPsignal"/>
    <property type="match status" value="1"/>
</dbReference>
<evidence type="ECO:0000256" key="3">
    <source>
        <dbReference type="PROSITE-ProRule" id="PRU00284"/>
    </source>
</evidence>
<dbReference type="GO" id="GO:0004888">
    <property type="term" value="F:transmembrane signaling receptor activity"/>
    <property type="evidence" value="ECO:0007669"/>
    <property type="project" value="InterPro"/>
</dbReference>